<feature type="domain" description="F-box" evidence="1">
    <location>
        <begin position="1"/>
        <end position="84"/>
    </location>
</feature>
<keyword evidence="3" id="KW-1185">Reference proteome</keyword>
<sequence>MREVCSSLLQPRGIVELQWERRMCPSAPGAVSWQIKNKVWRFSTAFSPVLSWHFADVPSMSQHLAKCDFNVVEQQTEPVPLPAMSNAQDGQALRCALRHINT</sequence>
<proteinExistence type="predicted"/>
<gene>
    <name evidence="2" type="ORF">D4764_19G0006340</name>
</gene>
<name>A0A5C6NP66_9TELE</name>
<dbReference type="EMBL" id="RHFK02000011">
    <property type="protein sequence ID" value="TWW68836.1"/>
    <property type="molecule type" value="Genomic_DNA"/>
</dbReference>
<dbReference type="PANTHER" id="PTHR15933:SF13">
    <property type="entry name" value="F-BOX ONLY PROTEIN 30"/>
    <property type="match status" value="1"/>
</dbReference>
<dbReference type="Pfam" id="PF15966">
    <property type="entry name" value="F-box_4"/>
    <property type="match status" value="1"/>
</dbReference>
<evidence type="ECO:0000313" key="3">
    <source>
        <dbReference type="Proteomes" id="UP000324091"/>
    </source>
</evidence>
<evidence type="ECO:0000259" key="1">
    <source>
        <dbReference type="Pfam" id="PF15966"/>
    </source>
</evidence>
<dbReference type="PANTHER" id="PTHR15933">
    <property type="entry name" value="PROTEIN CBG16327"/>
    <property type="match status" value="1"/>
</dbReference>
<dbReference type="GO" id="GO:0061630">
    <property type="term" value="F:ubiquitin protein ligase activity"/>
    <property type="evidence" value="ECO:0007669"/>
    <property type="project" value="InterPro"/>
</dbReference>
<accession>A0A5C6NP66</accession>
<dbReference type="InterPro" id="IPR031890">
    <property type="entry name" value="Fbxo30/Fbxo40"/>
</dbReference>
<evidence type="ECO:0000313" key="2">
    <source>
        <dbReference type="EMBL" id="TWW68836.1"/>
    </source>
</evidence>
<reference evidence="2 3" key="1">
    <citation type="submission" date="2019-04" db="EMBL/GenBank/DDBJ databases">
        <title>Chromosome genome assembly for Takifugu flavidus.</title>
        <authorList>
            <person name="Xiao S."/>
        </authorList>
    </citation>
    <scope>NUCLEOTIDE SEQUENCE [LARGE SCALE GENOMIC DNA]</scope>
    <source>
        <strain evidence="2">HTHZ2018</strain>
        <tissue evidence="2">Muscle</tissue>
    </source>
</reference>
<protein>
    <submittedName>
        <fullName evidence="2">F-box only protein 30</fullName>
    </submittedName>
</protein>
<dbReference type="InterPro" id="IPR001810">
    <property type="entry name" value="F-box_dom"/>
</dbReference>
<dbReference type="Proteomes" id="UP000324091">
    <property type="component" value="Chromosome 19"/>
</dbReference>
<organism evidence="2 3">
    <name type="scientific">Takifugu flavidus</name>
    <name type="common">sansaifugu</name>
    <dbReference type="NCBI Taxonomy" id="433684"/>
    <lineage>
        <taxon>Eukaryota</taxon>
        <taxon>Metazoa</taxon>
        <taxon>Chordata</taxon>
        <taxon>Craniata</taxon>
        <taxon>Vertebrata</taxon>
        <taxon>Euteleostomi</taxon>
        <taxon>Actinopterygii</taxon>
        <taxon>Neopterygii</taxon>
        <taxon>Teleostei</taxon>
        <taxon>Neoteleostei</taxon>
        <taxon>Acanthomorphata</taxon>
        <taxon>Eupercaria</taxon>
        <taxon>Tetraodontiformes</taxon>
        <taxon>Tetradontoidea</taxon>
        <taxon>Tetraodontidae</taxon>
        <taxon>Takifugu</taxon>
    </lineage>
</organism>
<dbReference type="AlphaFoldDB" id="A0A5C6NP66"/>
<comment type="caution">
    <text evidence="2">The sequence shown here is derived from an EMBL/GenBank/DDBJ whole genome shotgun (WGS) entry which is preliminary data.</text>
</comment>